<accession>A0A0S2F6M1</accession>
<evidence type="ECO:0000313" key="1">
    <source>
        <dbReference type="EMBL" id="ALN79183.1"/>
    </source>
</evidence>
<dbReference type="InterPro" id="IPR036291">
    <property type="entry name" value="NAD(P)-bd_dom_sf"/>
</dbReference>
<dbReference type="AlphaFoldDB" id="A0A0S2F6M1"/>
<sequence>MGGSGQIGVPLLQRLYHAGWRVTGVSRHEQHDRPGLHWLQGDLSSMPALPARVDAIFSCGPLLKFAKWYEQSGIEASRVIAFGSTSAETKRGSADADERRVAQELREGEAALFAAAVPRKDAVTVLRPTLIYGAGRDATLTRIAQLARRLRYFPLPRGANGLRQPVHVDDLADAAFAVLDVPATFGQVYAVPGGEVLSYRDMVARTLACLRPPVRLIELPSPLFNLALLAAQATGRASGLGEAAVRRMRGDMTFDLGPAQRDFGYAPRAFRPSAEMFEPPRE</sequence>
<dbReference type="PANTHER" id="PTHR12126:SF11">
    <property type="entry name" value="NADH DEHYDROGENASE [UBIQUINONE] 1 ALPHA SUBCOMPLEX SUBUNIT 9, MITOCHONDRIAL"/>
    <property type="match status" value="1"/>
</dbReference>
<dbReference type="STRING" id="84531.LA76x_1023"/>
<keyword evidence="2" id="KW-1185">Reference proteome</keyword>
<dbReference type="KEGG" id="lab:LA76x_1023"/>
<dbReference type="GO" id="GO:0044877">
    <property type="term" value="F:protein-containing complex binding"/>
    <property type="evidence" value="ECO:0007669"/>
    <property type="project" value="TreeGrafter"/>
</dbReference>
<dbReference type="Gene3D" id="3.40.50.720">
    <property type="entry name" value="NAD(P)-binding Rossmann-like Domain"/>
    <property type="match status" value="1"/>
</dbReference>
<dbReference type="PANTHER" id="PTHR12126">
    <property type="entry name" value="NADH-UBIQUINONE OXIDOREDUCTASE 39 KDA SUBUNIT-RELATED"/>
    <property type="match status" value="1"/>
</dbReference>
<gene>
    <name evidence="1" type="ORF">LA76x_1023</name>
</gene>
<protein>
    <submittedName>
        <fullName evidence="1">NAD dependent epimerase/dehydratase family protein</fullName>
    </submittedName>
</protein>
<dbReference type="PATRIC" id="fig|84531.8.peg.1051"/>
<organism evidence="1 2">
    <name type="scientific">Lysobacter antibioticus</name>
    <dbReference type="NCBI Taxonomy" id="84531"/>
    <lineage>
        <taxon>Bacteria</taxon>
        <taxon>Pseudomonadati</taxon>
        <taxon>Pseudomonadota</taxon>
        <taxon>Gammaproteobacteria</taxon>
        <taxon>Lysobacterales</taxon>
        <taxon>Lysobacteraceae</taxon>
        <taxon>Lysobacter</taxon>
    </lineage>
</organism>
<dbReference type="eggNOG" id="COG0451">
    <property type="taxonomic scope" value="Bacteria"/>
</dbReference>
<proteinExistence type="predicted"/>
<name>A0A0S2F6M1_LYSAN</name>
<dbReference type="Proteomes" id="UP000060787">
    <property type="component" value="Chromosome"/>
</dbReference>
<dbReference type="EMBL" id="CP011129">
    <property type="protein sequence ID" value="ALN79183.1"/>
    <property type="molecule type" value="Genomic_DNA"/>
</dbReference>
<reference evidence="1 2" key="1">
    <citation type="journal article" date="2015" name="BMC Genomics">
        <title>Comparative genomics and metabolic profiling of the genus Lysobacter.</title>
        <authorList>
            <person name="de Bruijn I."/>
            <person name="Cheng X."/>
            <person name="de Jager V."/>
            <person name="Exposito R.G."/>
            <person name="Watrous J."/>
            <person name="Patel N."/>
            <person name="Postma J."/>
            <person name="Dorrestein P.C."/>
            <person name="Kobayashi D."/>
            <person name="Raaijmakers J.M."/>
        </authorList>
    </citation>
    <scope>NUCLEOTIDE SEQUENCE [LARGE SCALE GENOMIC DNA]</scope>
    <source>
        <strain evidence="1 2">76</strain>
    </source>
</reference>
<evidence type="ECO:0000313" key="2">
    <source>
        <dbReference type="Proteomes" id="UP000060787"/>
    </source>
</evidence>
<dbReference type="SUPFAM" id="SSF51735">
    <property type="entry name" value="NAD(P)-binding Rossmann-fold domains"/>
    <property type="match status" value="1"/>
</dbReference>
<dbReference type="InterPro" id="IPR051207">
    <property type="entry name" value="ComplexI_NDUFA9_subunit"/>
</dbReference>